<dbReference type="InterPro" id="IPR036390">
    <property type="entry name" value="WH_DNA-bd_sf"/>
</dbReference>
<dbReference type="SMART" id="SM00347">
    <property type="entry name" value="HTH_MARR"/>
    <property type="match status" value="1"/>
</dbReference>
<dbReference type="Proteomes" id="UP000226079">
    <property type="component" value="Unassembled WGS sequence"/>
</dbReference>
<evidence type="ECO:0000259" key="1">
    <source>
        <dbReference type="PROSITE" id="PS50995"/>
    </source>
</evidence>
<keyword evidence="2" id="KW-0238">DNA-binding</keyword>
<organism evidence="2 3">
    <name type="scientific">Propionicimonas paludicola</name>
    <dbReference type="NCBI Taxonomy" id="185243"/>
    <lineage>
        <taxon>Bacteria</taxon>
        <taxon>Bacillati</taxon>
        <taxon>Actinomycetota</taxon>
        <taxon>Actinomycetes</taxon>
        <taxon>Propionibacteriales</taxon>
        <taxon>Nocardioidaceae</taxon>
        <taxon>Propionicimonas</taxon>
    </lineage>
</organism>
<keyword evidence="3" id="KW-1185">Reference proteome</keyword>
<name>A0A2A9CXB7_9ACTN</name>
<reference evidence="2 3" key="1">
    <citation type="submission" date="2017-10" db="EMBL/GenBank/DDBJ databases">
        <title>Sequencing the genomes of 1000 actinobacteria strains.</title>
        <authorList>
            <person name="Klenk H.-P."/>
        </authorList>
    </citation>
    <scope>NUCLEOTIDE SEQUENCE [LARGE SCALE GENOMIC DNA]</scope>
    <source>
        <strain evidence="2 3">DSM 15597</strain>
    </source>
</reference>
<dbReference type="GO" id="GO:0003700">
    <property type="term" value="F:DNA-binding transcription factor activity"/>
    <property type="evidence" value="ECO:0007669"/>
    <property type="project" value="InterPro"/>
</dbReference>
<sequence>MRFEANPELAPHHASALFKLMDGPRTPSELAEQERVAAPSMTRTVNCLVERGLASLASNPNDGRSKLVALTDSGRDALEQTVHARDDWMMRRLAGLSEADQEILRAATEVLNRVLDA</sequence>
<dbReference type="GO" id="GO:0003677">
    <property type="term" value="F:DNA binding"/>
    <property type="evidence" value="ECO:0007669"/>
    <property type="project" value="UniProtKB-KW"/>
</dbReference>
<protein>
    <submittedName>
        <fullName evidence="2">DNA-binding MarR family transcriptional regulator</fullName>
    </submittedName>
</protein>
<comment type="caution">
    <text evidence="2">The sequence shown here is derived from an EMBL/GenBank/DDBJ whole genome shotgun (WGS) entry which is preliminary data.</text>
</comment>
<gene>
    <name evidence="2" type="ORF">ATK74_2803</name>
</gene>
<dbReference type="AlphaFoldDB" id="A0A2A9CXB7"/>
<dbReference type="PROSITE" id="PS50995">
    <property type="entry name" value="HTH_MARR_2"/>
    <property type="match status" value="1"/>
</dbReference>
<dbReference type="PRINTS" id="PR00598">
    <property type="entry name" value="HTHMARR"/>
</dbReference>
<dbReference type="InterPro" id="IPR036388">
    <property type="entry name" value="WH-like_DNA-bd_sf"/>
</dbReference>
<accession>A0A2A9CXB7</accession>
<evidence type="ECO:0000313" key="3">
    <source>
        <dbReference type="Proteomes" id="UP000226079"/>
    </source>
</evidence>
<feature type="domain" description="HTH marR-type" evidence="1">
    <location>
        <begin position="1"/>
        <end position="113"/>
    </location>
</feature>
<proteinExistence type="predicted"/>
<dbReference type="PANTHER" id="PTHR39515">
    <property type="entry name" value="CONSERVED PROTEIN"/>
    <property type="match status" value="1"/>
</dbReference>
<dbReference type="InterPro" id="IPR052526">
    <property type="entry name" value="HTH-type_Bedaq_tolerance"/>
</dbReference>
<evidence type="ECO:0000313" key="2">
    <source>
        <dbReference type="EMBL" id="PFG18219.1"/>
    </source>
</evidence>
<dbReference type="Pfam" id="PF12802">
    <property type="entry name" value="MarR_2"/>
    <property type="match status" value="1"/>
</dbReference>
<dbReference type="Gene3D" id="1.10.10.10">
    <property type="entry name" value="Winged helix-like DNA-binding domain superfamily/Winged helix DNA-binding domain"/>
    <property type="match status" value="1"/>
</dbReference>
<dbReference type="SUPFAM" id="SSF46785">
    <property type="entry name" value="Winged helix' DNA-binding domain"/>
    <property type="match status" value="1"/>
</dbReference>
<dbReference type="PANTHER" id="PTHR39515:SF2">
    <property type="entry name" value="HTH-TYPE TRANSCRIPTIONAL REGULATOR RV0880"/>
    <property type="match status" value="1"/>
</dbReference>
<dbReference type="EMBL" id="PDJC01000001">
    <property type="protein sequence ID" value="PFG18219.1"/>
    <property type="molecule type" value="Genomic_DNA"/>
</dbReference>
<dbReference type="InterPro" id="IPR000835">
    <property type="entry name" value="HTH_MarR-typ"/>
</dbReference>